<dbReference type="Proteomes" id="UP001241747">
    <property type="component" value="Unassembled WGS sequence"/>
</dbReference>
<dbReference type="PANTHER" id="PTHR37468:SF1">
    <property type="entry name" value="SULFATE TRANSPORTER CYSZ"/>
    <property type="match status" value="1"/>
</dbReference>
<keyword evidence="5" id="KW-0028">Amino-acid biosynthesis</keyword>
<keyword evidence="2" id="KW-0813">Transport</keyword>
<keyword evidence="12" id="KW-1185">Reference proteome</keyword>
<keyword evidence="8" id="KW-0764">Sulfate transport</keyword>
<feature type="transmembrane region" description="Helical" evidence="10">
    <location>
        <begin position="59"/>
        <end position="87"/>
    </location>
</feature>
<keyword evidence="9 10" id="KW-0472">Membrane</keyword>
<keyword evidence="7 10" id="KW-1133">Transmembrane helix</keyword>
<evidence type="ECO:0000313" key="11">
    <source>
        <dbReference type="EMBL" id="MDQ0506105.1"/>
    </source>
</evidence>
<proteinExistence type="predicted"/>
<dbReference type="RefSeq" id="WP_237343812.1">
    <property type="nucleotide sequence ID" value="NZ_JABWGX010000001.1"/>
</dbReference>
<keyword evidence="3" id="KW-1003">Cell membrane</keyword>
<reference evidence="11 12" key="1">
    <citation type="submission" date="2023-07" db="EMBL/GenBank/DDBJ databases">
        <title>Genomic Encyclopedia of Type Strains, Phase IV (KMG-IV): sequencing the most valuable type-strain genomes for metagenomic binning, comparative biology and taxonomic classification.</title>
        <authorList>
            <person name="Goeker M."/>
        </authorList>
    </citation>
    <scope>NUCLEOTIDE SEQUENCE [LARGE SCALE GENOMIC DNA]</scope>
    <source>
        <strain evidence="11 12">DSM 3770</strain>
    </source>
</reference>
<feature type="transmembrane region" description="Helical" evidence="10">
    <location>
        <begin position="182"/>
        <end position="211"/>
    </location>
</feature>
<dbReference type="InterPro" id="IPR050480">
    <property type="entry name" value="CysZ-like"/>
</dbReference>
<dbReference type="InterPro" id="IPR059112">
    <property type="entry name" value="CysZ/EI24"/>
</dbReference>
<evidence type="ECO:0000256" key="6">
    <source>
        <dbReference type="ARBA" id="ARBA00022692"/>
    </source>
</evidence>
<evidence type="ECO:0000256" key="3">
    <source>
        <dbReference type="ARBA" id="ARBA00022475"/>
    </source>
</evidence>
<comment type="caution">
    <text evidence="11">The sequence shown here is derived from an EMBL/GenBank/DDBJ whole genome shotgun (WGS) entry which is preliminary data.</text>
</comment>
<evidence type="ECO:0000256" key="9">
    <source>
        <dbReference type="ARBA" id="ARBA00023136"/>
    </source>
</evidence>
<feature type="transmembrane region" description="Helical" evidence="10">
    <location>
        <begin position="120"/>
        <end position="153"/>
    </location>
</feature>
<dbReference type="NCBIfam" id="NF009407">
    <property type="entry name" value="PRK12768.1"/>
    <property type="match status" value="1"/>
</dbReference>
<keyword evidence="4" id="KW-0997">Cell inner membrane</keyword>
<evidence type="ECO:0000256" key="2">
    <source>
        <dbReference type="ARBA" id="ARBA00022448"/>
    </source>
</evidence>
<accession>A0ABU0LG34</accession>
<comment type="subcellular location">
    <subcellularLocation>
        <location evidence="1">Membrane</location>
        <topology evidence="1">Multi-pass membrane protein</topology>
    </subcellularLocation>
</comment>
<evidence type="ECO:0000256" key="5">
    <source>
        <dbReference type="ARBA" id="ARBA00022605"/>
    </source>
</evidence>
<dbReference type="PANTHER" id="PTHR37468">
    <property type="entry name" value="SULFATE TRANSPORTER CYSZ"/>
    <property type="match status" value="1"/>
</dbReference>
<name>A0ABU0LG34_XANAG</name>
<evidence type="ECO:0000256" key="7">
    <source>
        <dbReference type="ARBA" id="ARBA00022989"/>
    </source>
</evidence>
<evidence type="ECO:0000256" key="1">
    <source>
        <dbReference type="ARBA" id="ARBA00004141"/>
    </source>
</evidence>
<protein>
    <submittedName>
        <fullName evidence="11">CysZ protein</fullName>
    </submittedName>
</protein>
<dbReference type="Pfam" id="PF07264">
    <property type="entry name" value="EI24"/>
    <property type="match status" value="1"/>
</dbReference>
<organism evidence="11 12">
    <name type="scientific">Xanthobacter agilis</name>
    <dbReference type="NCBI Taxonomy" id="47492"/>
    <lineage>
        <taxon>Bacteria</taxon>
        <taxon>Pseudomonadati</taxon>
        <taxon>Pseudomonadota</taxon>
        <taxon>Alphaproteobacteria</taxon>
        <taxon>Hyphomicrobiales</taxon>
        <taxon>Xanthobacteraceae</taxon>
        <taxon>Xanthobacter</taxon>
    </lineage>
</organism>
<feature type="transmembrane region" description="Helical" evidence="10">
    <location>
        <begin position="20"/>
        <end position="39"/>
    </location>
</feature>
<keyword evidence="6 10" id="KW-0812">Transmembrane</keyword>
<dbReference type="EMBL" id="JAUSVY010000006">
    <property type="protein sequence ID" value="MDQ0506105.1"/>
    <property type="molecule type" value="Genomic_DNA"/>
</dbReference>
<evidence type="ECO:0000256" key="4">
    <source>
        <dbReference type="ARBA" id="ARBA00022519"/>
    </source>
</evidence>
<evidence type="ECO:0000313" key="12">
    <source>
        <dbReference type="Proteomes" id="UP001241747"/>
    </source>
</evidence>
<evidence type="ECO:0000256" key="8">
    <source>
        <dbReference type="ARBA" id="ARBA00023032"/>
    </source>
</evidence>
<sequence>MLAAALEALRQTFSPLLRGVLLRSIGLALGLLAVLAIALEAALTHVLNVPSYPWVETTLAVVAGLGLVFGVFYLVPAVSSLVAGLFLDEVAEKVEADSYPADPRGTAQPVLRSLLYSLRFFGVVLAVNLGALLLLLVPGVNVVIFFVANAYLISREYFELAAMRYRTPEEARALRQANATKVFLAGLLLTPILLVPVLNLIVPVFGTAFMVHLHRRLAPLPVRRAPDGGCVIEGKAL</sequence>
<evidence type="ECO:0000256" key="10">
    <source>
        <dbReference type="SAM" id="Phobius"/>
    </source>
</evidence>
<gene>
    <name evidence="11" type="ORF">QOZ94_002909</name>
</gene>